<dbReference type="Pfam" id="PF09998">
    <property type="entry name" value="DUF2239"/>
    <property type="match status" value="1"/>
</dbReference>
<dbReference type="Proteomes" id="UP000065521">
    <property type="component" value="Unassembled WGS sequence"/>
</dbReference>
<evidence type="ECO:0008006" key="4">
    <source>
        <dbReference type="Google" id="ProtNLM"/>
    </source>
</evidence>
<protein>
    <recommendedName>
        <fullName evidence="4">DUF2239 family protein</fullName>
    </recommendedName>
</protein>
<proteinExistence type="predicted"/>
<dbReference type="InterPro" id="IPR018715">
    <property type="entry name" value="DUF2239"/>
</dbReference>
<gene>
    <name evidence="2" type="ORF">WI38_09140</name>
</gene>
<comment type="caution">
    <text evidence="2">The sequence shown here is derived from an EMBL/GenBank/DDBJ whole genome shotgun (WGS) entry which is preliminary data.</text>
</comment>
<evidence type="ECO:0000313" key="2">
    <source>
        <dbReference type="EMBL" id="KUZ93739.1"/>
    </source>
</evidence>
<evidence type="ECO:0000256" key="1">
    <source>
        <dbReference type="SAM" id="MobiDB-lite"/>
    </source>
</evidence>
<organism evidence="2 3">
    <name type="scientific">Burkholderia ubonensis</name>
    <dbReference type="NCBI Taxonomy" id="101571"/>
    <lineage>
        <taxon>Bacteria</taxon>
        <taxon>Pseudomonadati</taxon>
        <taxon>Pseudomonadota</taxon>
        <taxon>Betaproteobacteria</taxon>
        <taxon>Burkholderiales</taxon>
        <taxon>Burkholderiaceae</taxon>
        <taxon>Burkholderia</taxon>
        <taxon>Burkholderia cepacia complex</taxon>
    </lineage>
</organism>
<dbReference type="EMBL" id="LOTN01000016">
    <property type="protein sequence ID" value="KUZ93739.1"/>
    <property type="molecule type" value="Genomic_DNA"/>
</dbReference>
<sequence length="225" mass="23868">MKNPCCFEYTGFHGFRRIASGPLTVVALAVRRAIDSGAAGTILIIDNASGRPIDIDLRGSDHDIRGRFSAPASTWRERERSDGEPGGAADAGLPAAPADALLGARRGRGRPKLGVVSREVTLLPRQWEWLAAQSGGASVALRKLVEAHIQTRAAIGPAHEAKTRAYHFMAAIAGDLAGFEEAVRALFAGDRPRLLKLIANWPADVRDHAAALALDGPGRPVHGEP</sequence>
<dbReference type="AlphaFoldDB" id="A0A102LXY4"/>
<evidence type="ECO:0000313" key="3">
    <source>
        <dbReference type="Proteomes" id="UP000065521"/>
    </source>
</evidence>
<accession>A0A102LXY4</accession>
<name>A0A102LXY4_9BURK</name>
<feature type="region of interest" description="Disordered" evidence="1">
    <location>
        <begin position="68"/>
        <end position="94"/>
    </location>
</feature>
<reference evidence="2 3" key="1">
    <citation type="submission" date="2015-11" db="EMBL/GenBank/DDBJ databases">
        <title>Expanding the genomic diversity of Burkholderia species for the development of highly accurate diagnostics.</title>
        <authorList>
            <person name="Sahl J."/>
            <person name="Keim P."/>
            <person name="Wagner D."/>
        </authorList>
    </citation>
    <scope>NUCLEOTIDE SEQUENCE [LARGE SCALE GENOMIC DNA]</scope>
    <source>
        <strain evidence="2 3">RF32-BP4</strain>
    </source>
</reference>
<dbReference type="RefSeq" id="WP_059632173.1">
    <property type="nucleotide sequence ID" value="NZ_LOTK01000051.1"/>
</dbReference>